<keyword evidence="2" id="KW-0808">Transferase</keyword>
<dbReference type="GO" id="GO:0016301">
    <property type="term" value="F:kinase activity"/>
    <property type="evidence" value="ECO:0007669"/>
    <property type="project" value="UniProtKB-KW"/>
</dbReference>
<dbReference type="PANTHER" id="PTHR34945:SF4">
    <property type="entry name" value="2-OXOGLUTARATE (2OG) AND FE(II)-DEPENDENT OXYGENASE SUPERFAMILY PROTEIN"/>
    <property type="match status" value="1"/>
</dbReference>
<comment type="caution">
    <text evidence="2">The sequence shown here is derived from an EMBL/GenBank/DDBJ whole genome shotgun (WGS) entry which is preliminary data.</text>
</comment>
<keyword evidence="1" id="KW-0732">Signal</keyword>
<accession>A0AAW2R6B9</accession>
<reference evidence="2" key="1">
    <citation type="submission" date="2020-06" db="EMBL/GenBank/DDBJ databases">
        <authorList>
            <person name="Li T."/>
            <person name="Hu X."/>
            <person name="Zhang T."/>
            <person name="Song X."/>
            <person name="Zhang H."/>
            <person name="Dai N."/>
            <person name="Sheng W."/>
            <person name="Hou X."/>
            <person name="Wei L."/>
        </authorList>
    </citation>
    <scope>NUCLEOTIDE SEQUENCE</scope>
    <source>
        <strain evidence="2">G02</strain>
        <tissue evidence="2">Leaf</tissue>
    </source>
</reference>
<organism evidence="2">
    <name type="scientific">Sesamum radiatum</name>
    <name type="common">Black benniseed</name>
    <dbReference type="NCBI Taxonomy" id="300843"/>
    <lineage>
        <taxon>Eukaryota</taxon>
        <taxon>Viridiplantae</taxon>
        <taxon>Streptophyta</taxon>
        <taxon>Embryophyta</taxon>
        <taxon>Tracheophyta</taxon>
        <taxon>Spermatophyta</taxon>
        <taxon>Magnoliopsida</taxon>
        <taxon>eudicotyledons</taxon>
        <taxon>Gunneridae</taxon>
        <taxon>Pentapetalae</taxon>
        <taxon>asterids</taxon>
        <taxon>lamiids</taxon>
        <taxon>Lamiales</taxon>
        <taxon>Pedaliaceae</taxon>
        <taxon>Sesamum</taxon>
    </lineage>
</organism>
<proteinExistence type="predicted"/>
<protein>
    <submittedName>
        <fullName evidence="2">Serine/threonine-protein kinase WNK4</fullName>
    </submittedName>
</protein>
<evidence type="ECO:0000256" key="1">
    <source>
        <dbReference type="SAM" id="SignalP"/>
    </source>
</evidence>
<sequence length="349" mass="39396">MPTRKMIMTIMSPTTLSILPPLFFLPCFPARSFVPSRCPILPGKSLHDWHQEDTTSIDDASSISSSCSDKYPNLKYYSANEDGYLPSSDKEEMHCIAKTPKCTRFGPEGSTTRNCNNFNVVDCSSKPQQKMVRTRSMVDIRSQLLHRTLVEEINKRRLFKTVGAVSTLGTMMFRFTNSDRRKSVTNPFTEGKDSVRGLVRSVRELGVLKIINHGISTEELRFALVNSERIFGLTVECCTRYGDHEKLVWRGDDNQIMEEATAMIGRAEASDFAPKSGECSKNWKELQKKLVEVIGQSCVGKQFVQLGESTLSIYRYHRANIIDRASSVIEDTQISGPYVFSLHLLLDPN</sequence>
<feature type="chain" id="PRO_5044025311" evidence="1">
    <location>
        <begin position="18"/>
        <end position="349"/>
    </location>
</feature>
<name>A0AAW2R6B9_SESRA</name>
<reference evidence="2" key="2">
    <citation type="journal article" date="2024" name="Plant">
        <title>Genomic evolution and insights into agronomic trait innovations of Sesamum species.</title>
        <authorList>
            <person name="Miao H."/>
            <person name="Wang L."/>
            <person name="Qu L."/>
            <person name="Liu H."/>
            <person name="Sun Y."/>
            <person name="Le M."/>
            <person name="Wang Q."/>
            <person name="Wei S."/>
            <person name="Zheng Y."/>
            <person name="Lin W."/>
            <person name="Duan Y."/>
            <person name="Cao H."/>
            <person name="Xiong S."/>
            <person name="Wang X."/>
            <person name="Wei L."/>
            <person name="Li C."/>
            <person name="Ma Q."/>
            <person name="Ju M."/>
            <person name="Zhao R."/>
            <person name="Li G."/>
            <person name="Mu C."/>
            <person name="Tian Q."/>
            <person name="Mei H."/>
            <person name="Zhang T."/>
            <person name="Gao T."/>
            <person name="Zhang H."/>
        </authorList>
    </citation>
    <scope>NUCLEOTIDE SEQUENCE</scope>
    <source>
        <strain evidence="2">G02</strain>
    </source>
</reference>
<dbReference type="PANTHER" id="PTHR34945">
    <property type="entry name" value="2-OXOGLUTARATE (2OG) AND FE(II)-DEPENDENT OXYGENASE SUPERFAMILY PROTEIN"/>
    <property type="match status" value="1"/>
</dbReference>
<gene>
    <name evidence="2" type="ORF">Sradi_3459100</name>
</gene>
<feature type="signal peptide" evidence="1">
    <location>
        <begin position="1"/>
        <end position="17"/>
    </location>
</feature>
<evidence type="ECO:0000313" key="2">
    <source>
        <dbReference type="EMBL" id="KAL0375434.1"/>
    </source>
</evidence>
<keyword evidence="2" id="KW-0418">Kinase</keyword>
<dbReference type="EMBL" id="JACGWJ010000014">
    <property type="protein sequence ID" value="KAL0375434.1"/>
    <property type="molecule type" value="Genomic_DNA"/>
</dbReference>
<dbReference type="AlphaFoldDB" id="A0AAW2R6B9"/>